<name>A0A2M6WE90_9BACT</name>
<sequence>MAYFESVHASPFARKTSTSEKERIKKRMKAEDAAKLRQAQKSAKTLRVGDTVRNTLDPDYVATVTEISGNQIKVSNDRRFYSAGVWEKVDREEKPLK</sequence>
<dbReference type="AlphaFoldDB" id="A0A2M6WE90"/>
<organism evidence="2 3">
    <name type="scientific">Candidatus Kaiserbacteria bacterium CG10_big_fil_rev_8_21_14_0_10_49_17</name>
    <dbReference type="NCBI Taxonomy" id="1974609"/>
    <lineage>
        <taxon>Bacteria</taxon>
        <taxon>Candidatus Kaiseribacteriota</taxon>
    </lineage>
</organism>
<gene>
    <name evidence="2" type="ORF">COU17_02290</name>
</gene>
<feature type="region of interest" description="Disordered" evidence="1">
    <location>
        <begin position="1"/>
        <end position="22"/>
    </location>
</feature>
<proteinExistence type="predicted"/>
<evidence type="ECO:0000313" key="2">
    <source>
        <dbReference type="EMBL" id="PIT91096.1"/>
    </source>
</evidence>
<dbReference type="EMBL" id="PFBJ01000011">
    <property type="protein sequence ID" value="PIT91096.1"/>
    <property type="molecule type" value="Genomic_DNA"/>
</dbReference>
<evidence type="ECO:0000256" key="1">
    <source>
        <dbReference type="SAM" id="MobiDB-lite"/>
    </source>
</evidence>
<dbReference type="Proteomes" id="UP000228809">
    <property type="component" value="Unassembled WGS sequence"/>
</dbReference>
<evidence type="ECO:0000313" key="3">
    <source>
        <dbReference type="Proteomes" id="UP000228809"/>
    </source>
</evidence>
<protein>
    <submittedName>
        <fullName evidence="2">Uncharacterized protein</fullName>
    </submittedName>
</protein>
<accession>A0A2M6WE90</accession>
<reference evidence="3" key="1">
    <citation type="submission" date="2017-09" db="EMBL/GenBank/DDBJ databases">
        <title>Depth-based differentiation of microbial function through sediment-hosted aquifers and enrichment of novel symbionts in the deep terrestrial subsurface.</title>
        <authorList>
            <person name="Probst A.J."/>
            <person name="Ladd B."/>
            <person name="Jarett J.K."/>
            <person name="Geller-Mcgrath D.E."/>
            <person name="Sieber C.M.K."/>
            <person name="Emerson J.B."/>
            <person name="Anantharaman K."/>
            <person name="Thomas B.C."/>
            <person name="Malmstrom R."/>
            <person name="Stieglmeier M."/>
            <person name="Klingl A."/>
            <person name="Woyke T."/>
            <person name="Ryan C.M."/>
            <person name="Banfield J.F."/>
        </authorList>
    </citation>
    <scope>NUCLEOTIDE SEQUENCE [LARGE SCALE GENOMIC DNA]</scope>
</reference>
<comment type="caution">
    <text evidence="2">The sequence shown here is derived from an EMBL/GenBank/DDBJ whole genome shotgun (WGS) entry which is preliminary data.</text>
</comment>